<evidence type="ECO:0000313" key="2">
    <source>
        <dbReference type="Proteomes" id="UP000650511"/>
    </source>
</evidence>
<keyword evidence="2" id="KW-1185">Reference proteome</keyword>
<dbReference type="EMBL" id="BMHA01000002">
    <property type="protein sequence ID" value="GGI04184.1"/>
    <property type="molecule type" value="Genomic_DNA"/>
</dbReference>
<evidence type="ECO:0008006" key="3">
    <source>
        <dbReference type="Google" id="ProtNLM"/>
    </source>
</evidence>
<proteinExistence type="predicted"/>
<organism evidence="1 2">
    <name type="scientific">Egicoccus halophilus</name>
    <dbReference type="NCBI Taxonomy" id="1670830"/>
    <lineage>
        <taxon>Bacteria</taxon>
        <taxon>Bacillati</taxon>
        <taxon>Actinomycetota</taxon>
        <taxon>Nitriliruptoria</taxon>
        <taxon>Egicoccales</taxon>
        <taxon>Egicoccaceae</taxon>
        <taxon>Egicoccus</taxon>
    </lineage>
</organism>
<evidence type="ECO:0000313" key="1">
    <source>
        <dbReference type="EMBL" id="GGI04184.1"/>
    </source>
</evidence>
<sequence length="75" mass="8565">MGLPPRPDPFLPVLAGYEVQRVPAFRATKDYVCPDCGNTIRRGEGHVVAWPEGLVVDRRHWHLHCWRLASNRGYA</sequence>
<reference evidence="1" key="2">
    <citation type="submission" date="2020-09" db="EMBL/GenBank/DDBJ databases">
        <authorList>
            <person name="Sun Q."/>
            <person name="Zhou Y."/>
        </authorList>
    </citation>
    <scope>NUCLEOTIDE SEQUENCE</scope>
    <source>
        <strain evidence="1">CGMCC 1.14988</strain>
    </source>
</reference>
<dbReference type="OrthoDB" id="3381577at2"/>
<dbReference type="RefSeq" id="WP_130650743.1">
    <property type="nucleotide sequence ID" value="NZ_BMHA01000002.1"/>
</dbReference>
<dbReference type="Proteomes" id="UP000650511">
    <property type="component" value="Unassembled WGS sequence"/>
</dbReference>
<accession>A0A8J3ET02</accession>
<comment type="caution">
    <text evidence="1">The sequence shown here is derived from an EMBL/GenBank/DDBJ whole genome shotgun (WGS) entry which is preliminary data.</text>
</comment>
<name>A0A8J3ET02_9ACTN</name>
<protein>
    <recommendedName>
        <fullName evidence="3">ATP/GTP-binding protein</fullName>
    </recommendedName>
</protein>
<gene>
    <name evidence="1" type="ORF">GCM10011354_07800</name>
</gene>
<reference evidence="1" key="1">
    <citation type="journal article" date="2014" name="Int. J. Syst. Evol. Microbiol.">
        <title>Complete genome sequence of Corynebacterium casei LMG S-19264T (=DSM 44701T), isolated from a smear-ripened cheese.</title>
        <authorList>
            <consortium name="US DOE Joint Genome Institute (JGI-PGF)"/>
            <person name="Walter F."/>
            <person name="Albersmeier A."/>
            <person name="Kalinowski J."/>
            <person name="Ruckert C."/>
        </authorList>
    </citation>
    <scope>NUCLEOTIDE SEQUENCE</scope>
    <source>
        <strain evidence="1">CGMCC 1.14988</strain>
    </source>
</reference>
<dbReference type="AlphaFoldDB" id="A0A8J3ET02"/>